<gene>
    <name evidence="4" type="ORF">IHE44_0001644</name>
    <name evidence="3" type="ORF">IHE44_011415</name>
</gene>
<dbReference type="GO" id="GO:0030018">
    <property type="term" value="C:Z disc"/>
    <property type="evidence" value="ECO:0007669"/>
    <property type="project" value="TreeGrafter"/>
</dbReference>
<feature type="compositionally biased region" description="Basic and acidic residues" evidence="1">
    <location>
        <begin position="1328"/>
        <end position="1344"/>
    </location>
</feature>
<feature type="region of interest" description="Disordered" evidence="1">
    <location>
        <begin position="582"/>
        <end position="609"/>
    </location>
</feature>
<feature type="compositionally biased region" description="Basic and acidic residues" evidence="1">
    <location>
        <begin position="600"/>
        <end position="609"/>
    </location>
</feature>
<sequence length="1558" mass="172019">MTLDESSSSHKSNPQAQIYAFREWPRSKFNGATSDLIAEHHPPDPCTGELEMPPLEPLQALGADRHTWGIQKGQQDPERGDGALRQQKAVIGTGLSLNTLTTAIPQRRKFPSAILQDESMCSSTIWKNDFVLGNKKHTEGHSDSSSIGSLLDDADREVSSLTDRAFKSLCVAELEDPYNEAELSISPDFALQLSAKIHSGTLNHDIKKSNVCDKLTARNNEHTIWASTFQQLPKCALEEKRMAKNTFAMEKKLNLPVPGPRNNKHVSKVSSLIRTFDKTADEGSGSSLIANKQPIKNSFQKYKINHGNDNASWDDTDILNIHKELSEFSEASQGSHYLSGKHEPQRRPNKIDLSYGDSDGYPVLIEMSKVAKSNFSHSSKKALKNRNLKISEPAKKGSFLHSENSAFESWNVHHKKMIEKKEFVDTKMKKEGLAYLEESPFVKGSHTHEHKLSAVMTTAAKKTEKDFQPTLQEASFCLRVTPSPPPPKPSAEQESLSPPLGNACPPWRRQRATERAAGKRQAAKERVTDSHKTSLSEKATGADPGLHVAPLAKQANSPGSSSPSFNITQLLTPVIPPKQEVGTAESELIPLTPPPTESTASRDHEDSTLDDYRSWDNYRLTASSLLFNLKDVRKRVKSIYTPSPLLRALEEKNKTRENIQESTKTNTSFSSLHDKNITEKDELSDIAYVLPSSVHDKDSKTDLTGHFTGNYLTLSSPQTTEDLPFYQTGDSMQQDNSEHQDLVKNTGDNENFPSLRHESNEPDLGKHQQYPAQRPFSRDNVDTKAGQPMQNHSVQGEENESQAVIQNENFAFKTLLNQLSPEEDEPYSGTQTSIVVPGHEARGKRSTSSSEQSFVSTMEQPLQEEPFLPVPLMGQTCLQESQRTDSEMGSGSKKRHKERGKEVGEDELQYCACISPATSAAEKREGSVTGNEQRSLMKEKLGREKREEANSTNSASDGIRDMSIPRSEEPQPTSSTKPSLFMIKDNTFRSPQVIRTVKLPLLRSFSLDDTVSSSYKEMERKFMSPAVHSKQHQNMLHAQEVGWWASGHRGQQNVRDGATDREKEASEAGSTSVTLDPSLLEDTESFSFGKLTEEDEKTCMLLNKFGKMNEESVCRSKKKPTKARHSLAQPVLGLENDQAQNNPSYPAERKTNYFKNHHLSNRKGGSCTKKIISREAISPVAGSILEDHTCSSVSNDTLEDILHTEGAPVLLDNLSCSAVTSPRSGSTMHSLAASSLSDKPTISGLRETEDVSNPALLNMALERQAYLPAEEIIDSAQRNLLSDVTGKDVRLEPRGLGGRPAGKPPTVPPKTEKALRRAKKLANKRKKVQEQQKSHQTEHTDAVGRKPTHSGETTVSATPLGYSPLHPPLPSTFTPTETTTGKSRLAPAANSSPSSTQRKLLQDPDSGQYYVVDLPAEVNLKTFYDPETGKYVQVSIPSLEQNLHQPTSSEIKNSPYASYPRVLPLPASSVAVLKSPSQLSEPAWSGPAGPEPAELPEDGQQDYRYTESVDTQPYTEPASYSYHQDAGETQVHLGKDVSPTRNTGIVTLTNLDDFAAEG</sequence>
<reference evidence="3" key="1">
    <citation type="submission" date="2020-10" db="EMBL/GenBank/DDBJ databases">
        <title>Feather gene expression reveals the developmental basis of iridescence in African starlings.</title>
        <authorList>
            <person name="Rubenstein D.R."/>
        </authorList>
    </citation>
    <scope>NUCLEOTIDE SEQUENCE</scope>
    <source>
        <strain evidence="3">SS15</strain>
        <tissue evidence="3">Liver</tissue>
    </source>
</reference>
<feature type="compositionally biased region" description="Basic residues" evidence="1">
    <location>
        <begin position="1316"/>
        <end position="1327"/>
    </location>
</feature>
<dbReference type="PANTHER" id="PTHR33775:SF2">
    <property type="entry name" value="CARDIAC-ENRICHED FHL2-INTERACTING PROTEIN"/>
    <property type="match status" value="1"/>
</dbReference>
<feature type="compositionally biased region" description="Basic and acidic residues" evidence="1">
    <location>
        <begin position="340"/>
        <end position="350"/>
    </location>
</feature>
<evidence type="ECO:0000313" key="5">
    <source>
        <dbReference type="Proteomes" id="UP000618051"/>
    </source>
</evidence>
<feature type="compositionally biased region" description="Basic and acidic residues" evidence="1">
    <location>
        <begin position="935"/>
        <end position="949"/>
    </location>
</feature>
<feature type="region of interest" description="Disordered" evidence="1">
    <location>
        <begin position="1284"/>
        <end position="1404"/>
    </location>
</feature>
<keyword evidence="5" id="KW-1185">Reference proteome</keyword>
<dbReference type="Pfam" id="PF15232">
    <property type="entry name" value="DUF4585"/>
    <property type="match status" value="1"/>
</dbReference>
<proteinExistence type="predicted"/>
<feature type="region of interest" description="Disordered" evidence="1">
    <location>
        <begin position="478"/>
        <end position="545"/>
    </location>
</feature>
<evidence type="ECO:0000313" key="3">
    <source>
        <dbReference type="EMBL" id="KAG0121241.1"/>
    </source>
</evidence>
<feature type="compositionally biased region" description="Low complexity" evidence="1">
    <location>
        <begin position="1371"/>
        <end position="1380"/>
    </location>
</feature>
<dbReference type="OrthoDB" id="8945866at2759"/>
<feature type="region of interest" description="Disordered" evidence="1">
    <location>
        <begin position="919"/>
        <end position="983"/>
    </location>
</feature>
<feature type="region of interest" description="Disordered" evidence="1">
    <location>
        <begin position="1476"/>
        <end position="1519"/>
    </location>
</feature>
<dbReference type="EMBL" id="JADDUC020000010">
    <property type="protein sequence ID" value="KAI1236356.1"/>
    <property type="molecule type" value="Genomic_DNA"/>
</dbReference>
<dbReference type="GO" id="GO:0070886">
    <property type="term" value="P:positive regulation of calcineurin-NFAT signaling cascade"/>
    <property type="evidence" value="ECO:0007669"/>
    <property type="project" value="TreeGrafter"/>
</dbReference>
<evidence type="ECO:0000256" key="1">
    <source>
        <dbReference type="SAM" id="MobiDB-lite"/>
    </source>
</evidence>
<feature type="region of interest" description="Disordered" evidence="1">
    <location>
        <begin position="710"/>
        <end position="795"/>
    </location>
</feature>
<name>A0A835NUW3_9PASS</name>
<feature type="non-terminal residue" evidence="3">
    <location>
        <position position="1"/>
    </location>
</feature>
<feature type="compositionally biased region" description="Polar residues" evidence="1">
    <location>
        <begin position="1221"/>
        <end position="1240"/>
    </location>
</feature>
<feature type="domain" description="DUF4585" evidence="2">
    <location>
        <begin position="1393"/>
        <end position="1464"/>
    </location>
</feature>
<feature type="compositionally biased region" description="Basic and acidic residues" evidence="1">
    <location>
        <begin position="511"/>
        <end position="535"/>
    </location>
</feature>
<feature type="region of interest" description="Disordered" evidence="1">
    <location>
        <begin position="1049"/>
        <end position="1076"/>
    </location>
</feature>
<feature type="compositionally biased region" description="Polar residues" evidence="1">
    <location>
        <begin position="1389"/>
        <end position="1399"/>
    </location>
</feature>
<comment type="caution">
    <text evidence="3">The sequence shown here is derived from an EMBL/GenBank/DDBJ whole genome shotgun (WGS) entry which is preliminary data.</text>
</comment>
<dbReference type="InterPro" id="IPR027838">
    <property type="entry name" value="DUF4585"/>
</dbReference>
<evidence type="ECO:0000259" key="2">
    <source>
        <dbReference type="Pfam" id="PF15232"/>
    </source>
</evidence>
<feature type="region of interest" description="Disordered" evidence="1">
    <location>
        <begin position="880"/>
        <end position="902"/>
    </location>
</feature>
<dbReference type="PANTHER" id="PTHR33775">
    <property type="entry name" value="CARDIAC-ENRICHED FHL2-INTERACTING PROTEIN-RELATED"/>
    <property type="match status" value="1"/>
</dbReference>
<dbReference type="InterPro" id="IPR052303">
    <property type="entry name" value="CEFIP"/>
</dbReference>
<feature type="region of interest" description="Disordered" evidence="1">
    <location>
        <begin position="1221"/>
        <end position="1243"/>
    </location>
</feature>
<protein>
    <recommendedName>
        <fullName evidence="2">DUF4585 domain-containing protein</fullName>
    </recommendedName>
</protein>
<dbReference type="EMBL" id="JADDUC010000052">
    <property type="protein sequence ID" value="KAG0121241.1"/>
    <property type="molecule type" value="Genomic_DNA"/>
</dbReference>
<accession>A0A835NUW3</accession>
<feature type="region of interest" description="Disordered" evidence="1">
    <location>
        <begin position="332"/>
        <end position="353"/>
    </location>
</feature>
<reference evidence="4" key="3">
    <citation type="submission" date="2022-01" db="EMBL/GenBank/DDBJ databases">
        <authorList>
            <person name="Rubenstein D.R."/>
        </authorList>
    </citation>
    <scope>NUCLEOTIDE SEQUENCE</scope>
    <source>
        <strain evidence="4">SS15</strain>
        <tissue evidence="4">Liver</tissue>
    </source>
</reference>
<dbReference type="Proteomes" id="UP000618051">
    <property type="component" value="Unassembled WGS sequence"/>
</dbReference>
<reference evidence="4 5" key="2">
    <citation type="journal article" date="2021" name="J. Hered.">
        <title>Feather Gene Expression Elucidates the Developmental Basis of Plumage Iridescence in African Starlings.</title>
        <authorList>
            <person name="Rubenstein D.R."/>
            <person name="Corvelo A."/>
            <person name="MacManes M.D."/>
            <person name="Maia R."/>
            <person name="Narzisi G."/>
            <person name="Rousaki A."/>
            <person name="Vandenabeele P."/>
            <person name="Shawkey M.D."/>
            <person name="Solomon J."/>
        </authorList>
    </citation>
    <scope>NUCLEOTIDE SEQUENCE [LARGE SCALE GENOMIC DNA]</scope>
    <source>
        <strain evidence="4">SS15</strain>
    </source>
</reference>
<evidence type="ECO:0000313" key="4">
    <source>
        <dbReference type="EMBL" id="KAI1236356.1"/>
    </source>
</evidence>
<organism evidence="3">
    <name type="scientific">Lamprotornis superbus</name>
    <dbReference type="NCBI Taxonomy" id="245042"/>
    <lineage>
        <taxon>Eukaryota</taxon>
        <taxon>Metazoa</taxon>
        <taxon>Chordata</taxon>
        <taxon>Craniata</taxon>
        <taxon>Vertebrata</taxon>
        <taxon>Euteleostomi</taxon>
        <taxon>Archelosauria</taxon>
        <taxon>Archosauria</taxon>
        <taxon>Dinosauria</taxon>
        <taxon>Saurischia</taxon>
        <taxon>Theropoda</taxon>
        <taxon>Coelurosauria</taxon>
        <taxon>Aves</taxon>
        <taxon>Neognathae</taxon>
        <taxon>Neoaves</taxon>
        <taxon>Telluraves</taxon>
        <taxon>Australaves</taxon>
        <taxon>Passeriformes</taxon>
        <taxon>Sturnidae</taxon>
        <taxon>Lamprotornis</taxon>
    </lineage>
</organism>
<feature type="compositionally biased region" description="Basic and acidic residues" evidence="1">
    <location>
        <begin position="755"/>
        <end position="766"/>
    </location>
</feature>
<feature type="compositionally biased region" description="Polar residues" evidence="1">
    <location>
        <begin position="710"/>
        <end position="721"/>
    </location>
</feature>
<feature type="compositionally biased region" description="Basic and acidic residues" evidence="1">
    <location>
        <begin position="1057"/>
        <end position="1066"/>
    </location>
</feature>